<dbReference type="OrthoDB" id="5296019at2"/>
<dbReference type="GO" id="GO:0046872">
    <property type="term" value="F:metal ion binding"/>
    <property type="evidence" value="ECO:0007669"/>
    <property type="project" value="UniProtKB-KW"/>
</dbReference>
<keyword evidence="8" id="KW-1185">Reference proteome</keyword>
<sequence>MNASRGRRLLVAVPMVTGLLAAVAACGSGEDGGAADGRIAVIASTNVWGSVAAAVGGDKVAITSIIDDPSADPHSYQATAADAAEVTTADVLVSNGGGYDDFFTKMAEQAPEAKSVVAVADSEEGHDHDHGHDHGHEHGEGNEHVWYDLTTVGEVADQLAASFGEVDPGAKQEFADNAAAFKGELDELNQSLTRIGDEHDGTKVVATEPVAHYLLESAHIEDITPPDFANAIENETDVPVAAQEEMSQLVTGKQVAAVVNNEQTVTPVTTKITDQAKSAGVPVVNLTETLPEGVTDYISWMSGQIDALSGALNT</sequence>
<dbReference type="PANTHER" id="PTHR42953:SF1">
    <property type="entry name" value="METAL-BINDING PROTEIN HI_0362-RELATED"/>
    <property type="match status" value="1"/>
</dbReference>
<dbReference type="Proteomes" id="UP000199494">
    <property type="component" value="Unassembled WGS sequence"/>
</dbReference>
<dbReference type="GO" id="GO:0030313">
    <property type="term" value="C:cell envelope"/>
    <property type="evidence" value="ECO:0007669"/>
    <property type="project" value="UniProtKB-SubCell"/>
</dbReference>
<feature type="compositionally biased region" description="Basic and acidic residues" evidence="5">
    <location>
        <begin position="123"/>
        <end position="141"/>
    </location>
</feature>
<evidence type="ECO:0000256" key="1">
    <source>
        <dbReference type="ARBA" id="ARBA00004196"/>
    </source>
</evidence>
<evidence type="ECO:0000256" key="3">
    <source>
        <dbReference type="ARBA" id="ARBA00022723"/>
    </source>
</evidence>
<dbReference type="EMBL" id="FMZE01000004">
    <property type="protein sequence ID" value="SDC86036.1"/>
    <property type="molecule type" value="Genomic_DNA"/>
</dbReference>
<keyword evidence="2" id="KW-0813">Transport</keyword>
<evidence type="ECO:0000313" key="7">
    <source>
        <dbReference type="EMBL" id="SDC86036.1"/>
    </source>
</evidence>
<proteinExistence type="predicted"/>
<organism evidence="7 8">
    <name type="scientific">Prauserella marina</name>
    <dbReference type="NCBI Taxonomy" id="530584"/>
    <lineage>
        <taxon>Bacteria</taxon>
        <taxon>Bacillati</taxon>
        <taxon>Actinomycetota</taxon>
        <taxon>Actinomycetes</taxon>
        <taxon>Pseudonocardiales</taxon>
        <taxon>Pseudonocardiaceae</taxon>
        <taxon>Prauserella</taxon>
    </lineage>
</organism>
<feature type="chain" id="PRO_5043938114" evidence="6">
    <location>
        <begin position="25"/>
        <end position="314"/>
    </location>
</feature>
<evidence type="ECO:0000256" key="6">
    <source>
        <dbReference type="SAM" id="SignalP"/>
    </source>
</evidence>
<dbReference type="InterPro" id="IPR006127">
    <property type="entry name" value="ZnuA-like"/>
</dbReference>
<accession>A0A222W1C1</accession>
<gene>
    <name evidence="7" type="ORF">SAMN05421630_104174</name>
</gene>
<dbReference type="AlphaFoldDB" id="A0A222W1C1"/>
<dbReference type="PANTHER" id="PTHR42953">
    <property type="entry name" value="HIGH-AFFINITY ZINC UPTAKE SYSTEM PROTEIN ZNUA-RELATED"/>
    <property type="match status" value="1"/>
</dbReference>
<dbReference type="Gene3D" id="3.40.50.1980">
    <property type="entry name" value="Nitrogenase molybdenum iron protein domain"/>
    <property type="match status" value="2"/>
</dbReference>
<dbReference type="STRING" id="530584.SAMN05421630_104174"/>
<dbReference type="PROSITE" id="PS51257">
    <property type="entry name" value="PROKAR_LIPOPROTEIN"/>
    <property type="match status" value="1"/>
</dbReference>
<protein>
    <submittedName>
        <fullName evidence="7">Zinc/manganese transport system substrate-binding protein</fullName>
    </submittedName>
</protein>
<feature type="region of interest" description="Disordered" evidence="5">
    <location>
        <begin position="122"/>
        <end position="141"/>
    </location>
</feature>
<keyword evidence="4 6" id="KW-0732">Signal</keyword>
<keyword evidence="3" id="KW-0479">Metal-binding</keyword>
<dbReference type="InterPro" id="IPR050492">
    <property type="entry name" value="Bact_metal-bind_prot9"/>
</dbReference>
<dbReference type="RefSeq" id="WP_091803857.1">
    <property type="nucleotide sequence ID" value="NZ_CP016353.1"/>
</dbReference>
<feature type="signal peptide" evidence="6">
    <location>
        <begin position="1"/>
        <end position="24"/>
    </location>
</feature>
<name>A0A222W1C1_9PSEU</name>
<dbReference type="Pfam" id="PF01297">
    <property type="entry name" value="ZnuA"/>
    <property type="match status" value="1"/>
</dbReference>
<evidence type="ECO:0000256" key="5">
    <source>
        <dbReference type="SAM" id="MobiDB-lite"/>
    </source>
</evidence>
<reference evidence="7 8" key="1">
    <citation type="submission" date="2016-10" db="EMBL/GenBank/DDBJ databases">
        <authorList>
            <person name="de Groot N.N."/>
        </authorList>
    </citation>
    <scope>NUCLEOTIDE SEQUENCE [LARGE SCALE GENOMIC DNA]</scope>
    <source>
        <strain evidence="7 8">CGMCC 4.5506</strain>
    </source>
</reference>
<dbReference type="SUPFAM" id="SSF53807">
    <property type="entry name" value="Helical backbone' metal receptor"/>
    <property type="match status" value="1"/>
</dbReference>
<evidence type="ECO:0000313" key="8">
    <source>
        <dbReference type="Proteomes" id="UP000199494"/>
    </source>
</evidence>
<dbReference type="GO" id="GO:0030001">
    <property type="term" value="P:metal ion transport"/>
    <property type="evidence" value="ECO:0007669"/>
    <property type="project" value="InterPro"/>
</dbReference>
<dbReference type="KEGG" id="pmad:BAY61_28815"/>
<evidence type="ECO:0000256" key="2">
    <source>
        <dbReference type="ARBA" id="ARBA00022448"/>
    </source>
</evidence>
<evidence type="ECO:0000256" key="4">
    <source>
        <dbReference type="ARBA" id="ARBA00022729"/>
    </source>
</evidence>
<comment type="subcellular location">
    <subcellularLocation>
        <location evidence="1">Cell envelope</location>
    </subcellularLocation>
</comment>